<evidence type="ECO:0000313" key="6">
    <source>
        <dbReference type="Proteomes" id="UP001549104"/>
    </source>
</evidence>
<evidence type="ECO:0000256" key="3">
    <source>
        <dbReference type="ARBA" id="ARBA00022777"/>
    </source>
</evidence>
<dbReference type="GO" id="GO:0008887">
    <property type="term" value="F:glycerate kinase activity"/>
    <property type="evidence" value="ECO:0007669"/>
    <property type="project" value="UniProtKB-EC"/>
</dbReference>
<accession>A0ABV2K7Q4</accession>
<gene>
    <name evidence="5" type="ORF">ABIC55_001954</name>
</gene>
<dbReference type="InterPro" id="IPR004381">
    <property type="entry name" value="Glycerate_kinase"/>
</dbReference>
<dbReference type="InterPro" id="IPR036129">
    <property type="entry name" value="Glycerate_kinase_sf"/>
</dbReference>
<dbReference type="Pfam" id="PF02595">
    <property type="entry name" value="Gly_kinase"/>
    <property type="match status" value="1"/>
</dbReference>
<reference evidence="5 6" key="1">
    <citation type="submission" date="2024-06" db="EMBL/GenBank/DDBJ databases">
        <title>Sorghum-associated microbial communities from plants grown in Nebraska, USA.</title>
        <authorList>
            <person name="Schachtman D."/>
        </authorList>
    </citation>
    <scope>NUCLEOTIDE SEQUENCE [LARGE SCALE GENOMIC DNA]</scope>
    <source>
        <strain evidence="5 6">1288</strain>
    </source>
</reference>
<dbReference type="PIRSF" id="PIRSF006078">
    <property type="entry name" value="GlxK"/>
    <property type="match status" value="1"/>
</dbReference>
<dbReference type="RefSeq" id="WP_338652429.1">
    <property type="nucleotide sequence ID" value="NZ_CP146246.1"/>
</dbReference>
<comment type="similarity">
    <text evidence="1 4">Belongs to the glycerate kinase type-1 family.</text>
</comment>
<keyword evidence="6" id="KW-1185">Reference proteome</keyword>
<evidence type="ECO:0000313" key="5">
    <source>
        <dbReference type="EMBL" id="MET3656867.1"/>
    </source>
</evidence>
<dbReference type="PANTHER" id="PTHR21599:SF0">
    <property type="entry name" value="GLYCERATE KINASE"/>
    <property type="match status" value="1"/>
</dbReference>
<keyword evidence="2 4" id="KW-0808">Transferase</keyword>
<dbReference type="PANTHER" id="PTHR21599">
    <property type="entry name" value="GLYCERATE KINASE"/>
    <property type="match status" value="1"/>
</dbReference>
<dbReference type="Gene3D" id="3.40.50.10350">
    <property type="entry name" value="Glycerate kinase, domain 1"/>
    <property type="match status" value="1"/>
</dbReference>
<evidence type="ECO:0000256" key="2">
    <source>
        <dbReference type="ARBA" id="ARBA00022679"/>
    </source>
</evidence>
<protein>
    <submittedName>
        <fullName evidence="5">Glycerate kinase</fullName>
        <ecNumber evidence="5">2.7.1.31</ecNumber>
    </submittedName>
</protein>
<dbReference type="Proteomes" id="UP001549104">
    <property type="component" value="Unassembled WGS sequence"/>
</dbReference>
<dbReference type="InterPro" id="IPR018193">
    <property type="entry name" value="Glyc_kinase_flavodox-like_fold"/>
</dbReference>
<dbReference type="EC" id="2.7.1.31" evidence="5"/>
<dbReference type="InterPro" id="IPR018197">
    <property type="entry name" value="Glycerate_kinase_RE-like"/>
</dbReference>
<evidence type="ECO:0000256" key="4">
    <source>
        <dbReference type="PIRNR" id="PIRNR006078"/>
    </source>
</evidence>
<dbReference type="Gene3D" id="3.90.1510.10">
    <property type="entry name" value="Glycerate kinase, domain 2"/>
    <property type="match status" value="1"/>
</dbReference>
<dbReference type="SUPFAM" id="SSF110738">
    <property type="entry name" value="Glycerate kinase I"/>
    <property type="match status" value="1"/>
</dbReference>
<keyword evidence="3 4" id="KW-0418">Kinase</keyword>
<evidence type="ECO:0000256" key="1">
    <source>
        <dbReference type="ARBA" id="ARBA00006284"/>
    </source>
</evidence>
<name>A0ABV2K7Q4_SPOPS</name>
<dbReference type="NCBIfam" id="TIGR00045">
    <property type="entry name" value="glycerate kinase"/>
    <property type="match status" value="1"/>
</dbReference>
<organism evidence="5 6">
    <name type="scientific">Sporosarcina psychrophila</name>
    <name type="common">Bacillus psychrophilus</name>
    <dbReference type="NCBI Taxonomy" id="1476"/>
    <lineage>
        <taxon>Bacteria</taxon>
        <taxon>Bacillati</taxon>
        <taxon>Bacillota</taxon>
        <taxon>Bacilli</taxon>
        <taxon>Bacillales</taxon>
        <taxon>Caryophanaceae</taxon>
        <taxon>Sporosarcina</taxon>
    </lineage>
</organism>
<sequence>MKVVVAPDSFKGSLTAVEAAEAMVAGIYDADPSIETVMLPAADGGEGTMSSLVGATGGEIVSVVVQDPLGREVGAAYGVLGDRKTSVIEIAEASGLMLLHEEERNPLVTSTYGTGELIVHALDAGLRNFIIGLGGSATNDGGVGMLQALGMRFLGGNGVELSRGGGSLGNLHAIDMHDFDKRISESTFLIACDVSNPFVGPTGASAVFGPQKGACPAMVNRLDENLMRLAHVIEQLTGISLHGKKGAGAAGGAGGAFQAFFPGEMEQGIDVVLNAISFDKQITDADLIITGEGKTDSQTLSGKTPFGVAKVAYKEGKPIILISGVIDQESRDLLAPIFNELHAITDGTVSSQESIAHASHYLRAKTKLVMENYLTNYTKGV</sequence>
<proteinExistence type="inferred from homology"/>
<dbReference type="EMBL" id="JBEPME010000002">
    <property type="protein sequence ID" value="MET3656867.1"/>
    <property type="molecule type" value="Genomic_DNA"/>
</dbReference>
<comment type="caution">
    <text evidence="5">The sequence shown here is derived from an EMBL/GenBank/DDBJ whole genome shotgun (WGS) entry which is preliminary data.</text>
</comment>